<protein>
    <submittedName>
        <fullName evidence="3">Uncharacterized protein</fullName>
    </submittedName>
</protein>
<feature type="region of interest" description="Disordered" evidence="1">
    <location>
        <begin position="88"/>
        <end position="115"/>
    </location>
</feature>
<organism evidence="3 4">
    <name type="scientific">Jannaschia ovalis</name>
    <dbReference type="NCBI Taxonomy" id="3038773"/>
    <lineage>
        <taxon>Bacteria</taxon>
        <taxon>Pseudomonadati</taxon>
        <taxon>Pseudomonadota</taxon>
        <taxon>Alphaproteobacteria</taxon>
        <taxon>Rhodobacterales</taxon>
        <taxon>Roseobacteraceae</taxon>
        <taxon>Jannaschia</taxon>
    </lineage>
</organism>
<dbReference type="Proteomes" id="UP001243420">
    <property type="component" value="Chromosome"/>
</dbReference>
<dbReference type="EMBL" id="CP122537">
    <property type="protein sequence ID" value="WGH77917.1"/>
    <property type="molecule type" value="Genomic_DNA"/>
</dbReference>
<keyword evidence="2" id="KW-0732">Signal</keyword>
<feature type="compositionally biased region" description="Low complexity" evidence="1">
    <location>
        <begin position="88"/>
        <end position="107"/>
    </location>
</feature>
<evidence type="ECO:0000256" key="2">
    <source>
        <dbReference type="SAM" id="SignalP"/>
    </source>
</evidence>
<reference evidence="3 4" key="1">
    <citation type="submission" date="2023-04" db="EMBL/GenBank/DDBJ databases">
        <title>Jannaschia ovalis sp. nov., a marine bacterium isolated from sea tidal flat.</title>
        <authorList>
            <person name="Kwon D.Y."/>
            <person name="Kim J.-J."/>
        </authorList>
    </citation>
    <scope>NUCLEOTIDE SEQUENCE [LARGE SCALE GENOMIC DNA]</scope>
    <source>
        <strain evidence="3 4">GRR-S6-38</strain>
    </source>
</reference>
<gene>
    <name evidence="3" type="ORF">P8627_12860</name>
</gene>
<sequence length="115" mass="12240">MWKRLISLSLTFGLAAVAPPALAQAACGRHDTIAGKLTSIYAETVIGRGLQNETRLYEVWRSAESGSWTILMLRPDGTACVMASGTAWTDAEPETPAATPARADTAEYGAPPPHR</sequence>
<accession>A0ABY8L985</accession>
<feature type="chain" id="PRO_5046055327" evidence="2">
    <location>
        <begin position="24"/>
        <end position="115"/>
    </location>
</feature>
<dbReference type="RefSeq" id="WP_279964537.1">
    <property type="nucleotide sequence ID" value="NZ_CP122537.1"/>
</dbReference>
<evidence type="ECO:0000313" key="4">
    <source>
        <dbReference type="Proteomes" id="UP001243420"/>
    </source>
</evidence>
<keyword evidence="4" id="KW-1185">Reference proteome</keyword>
<evidence type="ECO:0000256" key="1">
    <source>
        <dbReference type="SAM" id="MobiDB-lite"/>
    </source>
</evidence>
<evidence type="ECO:0000313" key="3">
    <source>
        <dbReference type="EMBL" id="WGH77917.1"/>
    </source>
</evidence>
<name>A0ABY8L985_9RHOB</name>
<proteinExistence type="predicted"/>
<feature type="signal peptide" evidence="2">
    <location>
        <begin position="1"/>
        <end position="23"/>
    </location>
</feature>